<accession>A0A060IGY0</accession>
<organism evidence="3 4">
    <name type="scientific">Rhizobium etli bv. mimosae str. IE4771</name>
    <dbReference type="NCBI Taxonomy" id="1432050"/>
    <lineage>
        <taxon>Bacteria</taxon>
        <taxon>Pseudomonadati</taxon>
        <taxon>Pseudomonadota</taxon>
        <taxon>Alphaproteobacteria</taxon>
        <taxon>Hyphomicrobiales</taxon>
        <taxon>Rhizobiaceae</taxon>
        <taxon>Rhizobium/Agrobacterium group</taxon>
        <taxon>Rhizobium</taxon>
    </lineage>
</organism>
<protein>
    <submittedName>
        <fullName evidence="3">Peptidase C14 caspase family protein</fullName>
    </submittedName>
</protein>
<dbReference type="InterPro" id="IPR029030">
    <property type="entry name" value="Caspase-like_dom_sf"/>
</dbReference>
<gene>
    <name evidence="3" type="ORF">IE4771_PD00641</name>
</gene>
<dbReference type="HOGENOM" id="CLU_019827_0_0_5"/>
<dbReference type="OrthoDB" id="9816009at2"/>
<evidence type="ECO:0000256" key="1">
    <source>
        <dbReference type="SAM" id="SignalP"/>
    </source>
</evidence>
<feature type="domain" description="Caspase family p20" evidence="2">
    <location>
        <begin position="33"/>
        <end position="162"/>
    </location>
</feature>
<keyword evidence="3" id="KW-0614">Plasmid</keyword>
<evidence type="ECO:0000259" key="2">
    <source>
        <dbReference type="PROSITE" id="PS50208"/>
    </source>
</evidence>
<dbReference type="Gene3D" id="3.40.50.1460">
    <property type="match status" value="1"/>
</dbReference>
<dbReference type="Gene3D" id="1.25.40.10">
    <property type="entry name" value="Tetratricopeptide repeat domain"/>
    <property type="match status" value="2"/>
</dbReference>
<dbReference type="Proteomes" id="UP000027180">
    <property type="component" value="Plasmid pRetIE4771d"/>
</dbReference>
<dbReference type="SUPFAM" id="SSF52129">
    <property type="entry name" value="Caspase-like"/>
    <property type="match status" value="1"/>
</dbReference>
<proteinExistence type="predicted"/>
<evidence type="ECO:0000313" key="4">
    <source>
        <dbReference type="Proteomes" id="UP000027180"/>
    </source>
</evidence>
<dbReference type="Pfam" id="PF00656">
    <property type="entry name" value="Peptidase_C14"/>
    <property type="match status" value="1"/>
</dbReference>
<geneLocation type="plasmid" evidence="3 4">
    <name>pRetIE4771d</name>
</geneLocation>
<dbReference type="InterPro" id="IPR001309">
    <property type="entry name" value="Pept_C14_p20"/>
</dbReference>
<dbReference type="PANTHER" id="PTHR22576">
    <property type="entry name" value="MUCOSA ASSOCIATED LYMPHOID TISSUE LYMPHOMA TRANSLOCATION PROTEIN 1/PARACASPASE"/>
    <property type="match status" value="1"/>
</dbReference>
<dbReference type="InterPro" id="IPR011600">
    <property type="entry name" value="Pept_C14_caspase"/>
</dbReference>
<evidence type="ECO:0000313" key="3">
    <source>
        <dbReference type="EMBL" id="AIC31195.1"/>
    </source>
</evidence>
<dbReference type="SUPFAM" id="SSF81901">
    <property type="entry name" value="HCP-like"/>
    <property type="match status" value="1"/>
</dbReference>
<feature type="chain" id="PRO_5001584105" evidence="1">
    <location>
        <begin position="33"/>
        <end position="713"/>
    </location>
</feature>
<sequence length="713" mass="77196">MVSISAQGRGPRFFICLFLLIACLVFAGSAHAEKRAAIVIGNSDYPFAPLSNPQNDAKLIANTLTELNFDVLLFYDLKKEAVRDLKETVRTHLVGADIAVFYYAGHALQAAGRNLLLPVDVDTSSAQRVVADALVLNDLIDIVKNDPVGLKLFILDACRNNPAANFQGLRQGLADTEAGSGQVLVAYATSAGEVAYDGTGLNSPYSSALANALQRPNLDVYDTFRTVRGDVRQATGNAQIPWITGSIETRFVFRPQAAILNAEAVVPPTETSSPVAIDEVLWTFIKDSPDPADFERFAKIFPQSAHAAEAEEKSRVQVAALSKRGLYVRESLVASSIASQVPSTDDAEAKEFVFQQSGERAVAETFRMWPSALPETASGMRSLVTECDLYGADPNDPQRQVPGVSNGLVNVRDALRACAFALAADQNNPRLQYQLGRVLEIAGRYNWAEYFYKLAGGQQYSAALVNLGYMARMGIGRKVDYDQALSYYMAAAKMGNLRARTNVGTAYILGQGVSKDPEEGILWYRLAASSGWANAITALGDCYRLGTGVKQDASQAVALYMAAADTGQIDAMANLGQAYISGEGTKKDLRRGLETLLKATDMGNKYAPYYAARLYLKGADKLPADRNRALSLFKLSANRGLELANLDLAFGYDKGSFTGKADVPLAYYYGVLAEKLGVNRADEARAAIGKKLDTATRQRMEAQVDLFLEQNGK</sequence>
<name>A0A060IGY0_RHIET</name>
<feature type="signal peptide" evidence="1">
    <location>
        <begin position="1"/>
        <end position="32"/>
    </location>
</feature>
<dbReference type="KEGG" id="rei:IE4771_PD00641"/>
<dbReference type="GO" id="GO:0004197">
    <property type="term" value="F:cysteine-type endopeptidase activity"/>
    <property type="evidence" value="ECO:0007669"/>
    <property type="project" value="InterPro"/>
</dbReference>
<dbReference type="RefSeq" id="WP_040142299.1">
    <property type="nucleotide sequence ID" value="NZ_CP006990.1"/>
</dbReference>
<reference evidence="3 4" key="1">
    <citation type="submission" date="2013-12" db="EMBL/GenBank/DDBJ databases">
        <title>Complete genome sequence of Rhizobium etli bv. mimosae IE4771.</title>
        <authorList>
            <person name="Bustos P."/>
            <person name="Santamaria R.I."/>
            <person name="Lozano L."/>
            <person name="Ormeno-Orrillo E."/>
            <person name="Rogel M.A."/>
            <person name="Romero D."/>
            <person name="Cevallos M.A."/>
            <person name="Martinez-Romero E."/>
            <person name="Gonzalez V."/>
        </authorList>
    </citation>
    <scope>NUCLEOTIDE SEQUENCE [LARGE SCALE GENOMIC DNA]</scope>
    <source>
        <strain evidence="3 4">IE4771</strain>
        <plasmid evidence="4">Plasmid pRetIE4771d</plasmid>
    </source>
</reference>
<dbReference type="SMART" id="SM00671">
    <property type="entry name" value="SEL1"/>
    <property type="match status" value="5"/>
</dbReference>
<dbReference type="AlphaFoldDB" id="A0A060IGY0"/>
<dbReference type="Pfam" id="PF08238">
    <property type="entry name" value="Sel1"/>
    <property type="match status" value="5"/>
</dbReference>
<dbReference type="EMBL" id="CP006990">
    <property type="protein sequence ID" value="AIC31195.1"/>
    <property type="molecule type" value="Genomic_DNA"/>
</dbReference>
<dbReference type="InterPro" id="IPR006597">
    <property type="entry name" value="Sel1-like"/>
</dbReference>
<dbReference type="InterPro" id="IPR052039">
    <property type="entry name" value="Caspase-related_regulators"/>
</dbReference>
<dbReference type="InterPro" id="IPR011990">
    <property type="entry name" value="TPR-like_helical_dom_sf"/>
</dbReference>
<dbReference type="GO" id="GO:0006508">
    <property type="term" value="P:proteolysis"/>
    <property type="evidence" value="ECO:0007669"/>
    <property type="project" value="InterPro"/>
</dbReference>
<dbReference type="PANTHER" id="PTHR22576:SF37">
    <property type="entry name" value="MUCOSA-ASSOCIATED LYMPHOID TISSUE LYMPHOMA TRANSLOCATION PROTEIN 1"/>
    <property type="match status" value="1"/>
</dbReference>
<dbReference type="PROSITE" id="PS50208">
    <property type="entry name" value="CASPASE_P20"/>
    <property type="match status" value="1"/>
</dbReference>
<keyword evidence="1" id="KW-0732">Signal</keyword>